<feature type="transmembrane region" description="Helical" evidence="7">
    <location>
        <begin position="175"/>
        <end position="196"/>
    </location>
</feature>
<feature type="transmembrane region" description="Helical" evidence="7">
    <location>
        <begin position="278"/>
        <end position="304"/>
    </location>
</feature>
<feature type="transmembrane region" description="Helical" evidence="7">
    <location>
        <begin position="369"/>
        <end position="390"/>
    </location>
</feature>
<evidence type="ECO:0000259" key="8">
    <source>
        <dbReference type="PROSITE" id="PS50850"/>
    </source>
</evidence>
<keyword evidence="2" id="KW-0813">Transport</keyword>
<evidence type="ECO:0000313" key="10">
    <source>
        <dbReference type="Proteomes" id="UP001550535"/>
    </source>
</evidence>
<sequence length="474" mass="48755">MVRSQAGRMAEVRSSSPPRGVLIPLALAQFICSFAGSNMNVMITDISVDLNTTVHGVQVTITIFLLVMAALMIPGGKITDRYGRKRCFIVGLAVYGVGAVLSGLAPTLGVLIVGNSILEGVGTALLIPPVYILTTLLFTETTSRAKAFGAIMAMGGIGAAAGPLIGGLITSGFSWRAAFGFQALVIVLIILLSRRIVDPLAPDPTRPFDLGGAILSAVGLMLLVLGILAADDNLWLTLALLALGAAVLAGFFLAMRAKERAGREPLLSTALFRNRTSNLGLITQCIQWLLLMGTSFVVSAYLQVVRGYNAIQTGVIFTAATIGLLVTSLSAERLAGRRTPRALITVGFLVAVVGVAVLLTLAGSTVNPWAFAPGLLLIGLGLGVMLTPSVNVVQSSFGEEQQGEISGLSRCVSNLGSSLGTAVAGTILVAELTGHAYAAAMITLAAIGLAGLLAASLLPRRVAPAPPIAPHGSA</sequence>
<organism evidence="9 10">
    <name type="scientific">Nocardia niwae</name>
    <dbReference type="NCBI Taxonomy" id="626084"/>
    <lineage>
        <taxon>Bacteria</taxon>
        <taxon>Bacillati</taxon>
        <taxon>Actinomycetota</taxon>
        <taxon>Actinomycetes</taxon>
        <taxon>Mycobacteriales</taxon>
        <taxon>Nocardiaceae</taxon>
        <taxon>Nocardia</taxon>
    </lineage>
</organism>
<feature type="transmembrane region" description="Helical" evidence="7">
    <location>
        <begin position="120"/>
        <end position="138"/>
    </location>
</feature>
<dbReference type="Gene3D" id="1.20.1250.20">
    <property type="entry name" value="MFS general substrate transporter like domains"/>
    <property type="match status" value="1"/>
</dbReference>
<dbReference type="Proteomes" id="UP001550535">
    <property type="component" value="Unassembled WGS sequence"/>
</dbReference>
<feature type="transmembrane region" description="Helical" evidence="7">
    <location>
        <begin position="436"/>
        <end position="458"/>
    </location>
</feature>
<gene>
    <name evidence="9" type="ORF">ABZ507_09060</name>
</gene>
<dbReference type="InterPro" id="IPR011701">
    <property type="entry name" value="MFS"/>
</dbReference>
<keyword evidence="3" id="KW-1003">Cell membrane</keyword>
<evidence type="ECO:0000256" key="6">
    <source>
        <dbReference type="ARBA" id="ARBA00023136"/>
    </source>
</evidence>
<dbReference type="SUPFAM" id="SSF103473">
    <property type="entry name" value="MFS general substrate transporter"/>
    <property type="match status" value="1"/>
</dbReference>
<accession>A0ABV2X7T7</accession>
<keyword evidence="5 7" id="KW-1133">Transmembrane helix</keyword>
<evidence type="ECO:0000256" key="4">
    <source>
        <dbReference type="ARBA" id="ARBA00022692"/>
    </source>
</evidence>
<protein>
    <submittedName>
        <fullName evidence="9">MFS transporter</fullName>
    </submittedName>
</protein>
<feature type="domain" description="Major facilitator superfamily (MFS) profile" evidence="8">
    <location>
        <begin position="21"/>
        <end position="463"/>
    </location>
</feature>
<dbReference type="EMBL" id="JBEYBR010000017">
    <property type="protein sequence ID" value="MEU2121973.1"/>
    <property type="molecule type" value="Genomic_DNA"/>
</dbReference>
<dbReference type="InterPro" id="IPR036259">
    <property type="entry name" value="MFS_trans_sf"/>
</dbReference>
<keyword evidence="10" id="KW-1185">Reference proteome</keyword>
<dbReference type="PRINTS" id="PR01036">
    <property type="entry name" value="TCRTETB"/>
</dbReference>
<keyword evidence="4 7" id="KW-0812">Transmembrane</keyword>
<feature type="transmembrane region" description="Helical" evidence="7">
    <location>
        <begin position="310"/>
        <end position="331"/>
    </location>
</feature>
<evidence type="ECO:0000313" key="9">
    <source>
        <dbReference type="EMBL" id="MEU2121973.1"/>
    </source>
</evidence>
<evidence type="ECO:0000256" key="7">
    <source>
        <dbReference type="SAM" id="Phobius"/>
    </source>
</evidence>
<dbReference type="Pfam" id="PF07690">
    <property type="entry name" value="MFS_1"/>
    <property type="match status" value="1"/>
</dbReference>
<dbReference type="PANTHER" id="PTHR42718:SF46">
    <property type="entry name" value="BLR6921 PROTEIN"/>
    <property type="match status" value="1"/>
</dbReference>
<evidence type="ECO:0000256" key="2">
    <source>
        <dbReference type="ARBA" id="ARBA00022448"/>
    </source>
</evidence>
<feature type="transmembrane region" description="Helical" evidence="7">
    <location>
        <begin position="343"/>
        <end position="363"/>
    </location>
</feature>
<comment type="caution">
    <text evidence="9">The sequence shown here is derived from an EMBL/GenBank/DDBJ whole genome shotgun (WGS) entry which is preliminary data.</text>
</comment>
<reference evidence="9 10" key="1">
    <citation type="submission" date="2024-06" db="EMBL/GenBank/DDBJ databases">
        <title>The Natural Products Discovery Center: Release of the First 8490 Sequenced Strains for Exploring Actinobacteria Biosynthetic Diversity.</title>
        <authorList>
            <person name="Kalkreuter E."/>
            <person name="Kautsar S.A."/>
            <person name="Yang D."/>
            <person name="Bader C.D."/>
            <person name="Teijaro C.N."/>
            <person name="Fluegel L."/>
            <person name="Davis C.M."/>
            <person name="Simpson J.R."/>
            <person name="Lauterbach L."/>
            <person name="Steele A.D."/>
            <person name="Gui C."/>
            <person name="Meng S."/>
            <person name="Li G."/>
            <person name="Viehrig K."/>
            <person name="Ye F."/>
            <person name="Su P."/>
            <person name="Kiefer A.F."/>
            <person name="Nichols A."/>
            <person name="Cepeda A.J."/>
            <person name="Yan W."/>
            <person name="Fan B."/>
            <person name="Jiang Y."/>
            <person name="Adhikari A."/>
            <person name="Zheng C.-J."/>
            <person name="Schuster L."/>
            <person name="Cowan T.M."/>
            <person name="Smanski M.J."/>
            <person name="Chevrette M.G."/>
            <person name="De Carvalho L.P.S."/>
            <person name="Shen B."/>
        </authorList>
    </citation>
    <scope>NUCLEOTIDE SEQUENCE [LARGE SCALE GENOMIC DNA]</scope>
    <source>
        <strain evidence="9 10">NPDC019434</strain>
    </source>
</reference>
<dbReference type="InterPro" id="IPR020846">
    <property type="entry name" value="MFS_dom"/>
</dbReference>
<feature type="transmembrane region" description="Helical" evidence="7">
    <location>
        <begin position="208"/>
        <end position="228"/>
    </location>
</feature>
<comment type="subcellular location">
    <subcellularLocation>
        <location evidence="1">Cell membrane</location>
        <topology evidence="1">Multi-pass membrane protein</topology>
    </subcellularLocation>
</comment>
<dbReference type="PROSITE" id="PS50850">
    <property type="entry name" value="MFS"/>
    <property type="match status" value="1"/>
</dbReference>
<feature type="transmembrane region" description="Helical" evidence="7">
    <location>
        <begin position="21"/>
        <end position="43"/>
    </location>
</feature>
<feature type="transmembrane region" description="Helical" evidence="7">
    <location>
        <begin position="55"/>
        <end position="75"/>
    </location>
</feature>
<dbReference type="RefSeq" id="WP_357990676.1">
    <property type="nucleotide sequence ID" value="NZ_JBEYBR010000017.1"/>
</dbReference>
<proteinExistence type="predicted"/>
<evidence type="ECO:0000256" key="1">
    <source>
        <dbReference type="ARBA" id="ARBA00004651"/>
    </source>
</evidence>
<feature type="transmembrane region" description="Helical" evidence="7">
    <location>
        <begin position="234"/>
        <end position="257"/>
    </location>
</feature>
<dbReference type="PANTHER" id="PTHR42718">
    <property type="entry name" value="MAJOR FACILITATOR SUPERFAMILY MULTIDRUG TRANSPORTER MFSC"/>
    <property type="match status" value="1"/>
</dbReference>
<evidence type="ECO:0000256" key="3">
    <source>
        <dbReference type="ARBA" id="ARBA00022475"/>
    </source>
</evidence>
<feature type="transmembrane region" description="Helical" evidence="7">
    <location>
        <begin position="150"/>
        <end position="169"/>
    </location>
</feature>
<feature type="transmembrane region" description="Helical" evidence="7">
    <location>
        <begin position="411"/>
        <end position="430"/>
    </location>
</feature>
<feature type="transmembrane region" description="Helical" evidence="7">
    <location>
        <begin position="87"/>
        <end position="114"/>
    </location>
</feature>
<dbReference type="Gene3D" id="1.20.1720.10">
    <property type="entry name" value="Multidrug resistance protein D"/>
    <property type="match status" value="1"/>
</dbReference>
<name>A0ABV2X7T7_9NOCA</name>
<dbReference type="CDD" id="cd17321">
    <property type="entry name" value="MFS_MMR_MDR_like"/>
    <property type="match status" value="1"/>
</dbReference>
<keyword evidence="6 7" id="KW-0472">Membrane</keyword>
<evidence type="ECO:0000256" key="5">
    <source>
        <dbReference type="ARBA" id="ARBA00022989"/>
    </source>
</evidence>